<feature type="domain" description="HTH lysR-type" evidence="5">
    <location>
        <begin position="1"/>
        <end position="58"/>
    </location>
</feature>
<keyword evidence="4" id="KW-0804">Transcription</keyword>
<dbReference type="PANTHER" id="PTHR30419">
    <property type="entry name" value="HTH-TYPE TRANSCRIPTIONAL REGULATOR YBHD"/>
    <property type="match status" value="1"/>
</dbReference>
<reference evidence="6" key="1">
    <citation type="submission" date="2015-03" db="EMBL/GenBank/DDBJ databases">
        <title>Genome sequence of Variovorax paradoxus TBEA6.</title>
        <authorList>
            <person name="Poehlein A."/>
            <person name="Schuldes J."/>
            <person name="Wuebbeler J.H."/>
            <person name="Hiessl S."/>
            <person name="Steinbuechel A."/>
            <person name="Daniel R."/>
        </authorList>
    </citation>
    <scope>NUCLEOTIDE SEQUENCE [LARGE SCALE GENOMIC DNA]</scope>
    <source>
        <strain evidence="6">TBEA6</strain>
    </source>
</reference>
<dbReference type="Pfam" id="PF03466">
    <property type="entry name" value="LysR_substrate"/>
    <property type="match status" value="1"/>
</dbReference>
<dbReference type="RefSeq" id="WP_047783112.1">
    <property type="nucleotide sequence ID" value="NZ_JZWI01000003.1"/>
</dbReference>
<dbReference type="InterPro" id="IPR036388">
    <property type="entry name" value="WH-like_DNA-bd_sf"/>
</dbReference>
<dbReference type="InterPro" id="IPR000847">
    <property type="entry name" value="LysR_HTH_N"/>
</dbReference>
<evidence type="ECO:0000256" key="2">
    <source>
        <dbReference type="ARBA" id="ARBA00023015"/>
    </source>
</evidence>
<dbReference type="CDD" id="cd05466">
    <property type="entry name" value="PBP2_LTTR_substrate"/>
    <property type="match status" value="1"/>
</dbReference>
<evidence type="ECO:0000313" key="7">
    <source>
        <dbReference type="Proteomes" id="UP000035170"/>
    </source>
</evidence>
<keyword evidence="3" id="KW-0238">DNA-binding</keyword>
<keyword evidence="7" id="KW-1185">Reference proteome</keyword>
<dbReference type="GO" id="GO:0005829">
    <property type="term" value="C:cytosol"/>
    <property type="evidence" value="ECO:0007669"/>
    <property type="project" value="TreeGrafter"/>
</dbReference>
<keyword evidence="2" id="KW-0805">Transcription regulation</keyword>
<protein>
    <submittedName>
        <fullName evidence="6">HTH-type transcriptional regulator CynR</fullName>
    </submittedName>
</protein>
<evidence type="ECO:0000256" key="1">
    <source>
        <dbReference type="ARBA" id="ARBA00009437"/>
    </source>
</evidence>
<name>A0A0H2M7A9_VARPD</name>
<dbReference type="PANTHER" id="PTHR30419:SF24">
    <property type="entry name" value="HTH-TYPE TRANSCRIPTIONAL REGULATOR CZCR"/>
    <property type="match status" value="1"/>
</dbReference>
<dbReference type="InterPro" id="IPR050950">
    <property type="entry name" value="HTH-type_LysR_regulators"/>
</dbReference>
<comment type="caution">
    <text evidence="6">The sequence shown here is derived from an EMBL/GenBank/DDBJ whole genome shotgun (WGS) entry which is preliminary data.</text>
</comment>
<dbReference type="InterPro" id="IPR005119">
    <property type="entry name" value="LysR_subst-bd"/>
</dbReference>
<dbReference type="GO" id="GO:0003700">
    <property type="term" value="F:DNA-binding transcription factor activity"/>
    <property type="evidence" value="ECO:0007669"/>
    <property type="project" value="InterPro"/>
</dbReference>
<dbReference type="SUPFAM" id="SSF46785">
    <property type="entry name" value="Winged helix' DNA-binding domain"/>
    <property type="match status" value="1"/>
</dbReference>
<dbReference type="FunFam" id="1.10.10.10:FF:000001">
    <property type="entry name" value="LysR family transcriptional regulator"/>
    <property type="match status" value="1"/>
</dbReference>
<proteinExistence type="inferred from homology"/>
<dbReference type="GO" id="GO:0003677">
    <property type="term" value="F:DNA binding"/>
    <property type="evidence" value="ECO:0007669"/>
    <property type="project" value="UniProtKB-KW"/>
</dbReference>
<gene>
    <name evidence="6" type="primary">cynR2</name>
    <name evidence="6" type="ORF">VPARA_04640</name>
</gene>
<dbReference type="Gene3D" id="3.40.190.290">
    <property type="match status" value="1"/>
</dbReference>
<dbReference type="SUPFAM" id="SSF53850">
    <property type="entry name" value="Periplasmic binding protein-like II"/>
    <property type="match status" value="1"/>
</dbReference>
<comment type="similarity">
    <text evidence="1">Belongs to the LysR transcriptional regulatory family.</text>
</comment>
<evidence type="ECO:0000313" key="6">
    <source>
        <dbReference type="EMBL" id="KLN58349.1"/>
    </source>
</evidence>
<accession>A0A0H2M7A9</accession>
<dbReference type="PRINTS" id="PR00039">
    <property type="entry name" value="HTHLYSR"/>
</dbReference>
<evidence type="ECO:0000256" key="3">
    <source>
        <dbReference type="ARBA" id="ARBA00023125"/>
    </source>
</evidence>
<sequence>MTFTQLEIFSVLARVGSFSRTAAALGITQSGVSHALKQLETELGVNLFSREAASAIPTDVGARLLVRANDILQQREALQQEANHERGIARGTLRIASFGATSSLHLLPRFMARYRLEHPLVEVHIDEGVDSAVTQWLLERRVELGFVVLPDDRFDALPLAADEPVAVLPASHALASQVSVKALDFHGQPFIRTSAGSGPHIDQFLAAAGAIPKTLFRFEQLSSMLGFVAEGTAVSIAARLALPEPPDGVVYRSLKPRRPREIALAALNFERLSPAALAFVDMARKMHEDGRRLIKPQMGAGAKPG</sequence>
<dbReference type="Gene3D" id="1.10.10.10">
    <property type="entry name" value="Winged helix-like DNA-binding domain superfamily/Winged helix DNA-binding domain"/>
    <property type="match status" value="1"/>
</dbReference>
<dbReference type="InterPro" id="IPR036390">
    <property type="entry name" value="WH_DNA-bd_sf"/>
</dbReference>
<dbReference type="EMBL" id="JZWI01000003">
    <property type="protein sequence ID" value="KLN58349.1"/>
    <property type="molecule type" value="Genomic_DNA"/>
</dbReference>
<dbReference type="PATRIC" id="fig|34073.19.peg.464"/>
<dbReference type="Proteomes" id="UP000035170">
    <property type="component" value="Unassembled WGS sequence"/>
</dbReference>
<organism evidence="6 7">
    <name type="scientific">Variovorax paradoxus</name>
    <dbReference type="NCBI Taxonomy" id="34073"/>
    <lineage>
        <taxon>Bacteria</taxon>
        <taxon>Pseudomonadati</taxon>
        <taxon>Pseudomonadota</taxon>
        <taxon>Betaproteobacteria</taxon>
        <taxon>Burkholderiales</taxon>
        <taxon>Comamonadaceae</taxon>
        <taxon>Variovorax</taxon>
    </lineage>
</organism>
<evidence type="ECO:0000256" key="4">
    <source>
        <dbReference type="ARBA" id="ARBA00023163"/>
    </source>
</evidence>
<evidence type="ECO:0000259" key="5">
    <source>
        <dbReference type="PROSITE" id="PS50931"/>
    </source>
</evidence>
<dbReference type="Pfam" id="PF00126">
    <property type="entry name" value="HTH_1"/>
    <property type="match status" value="1"/>
</dbReference>
<dbReference type="PROSITE" id="PS50931">
    <property type="entry name" value="HTH_LYSR"/>
    <property type="match status" value="1"/>
</dbReference>
<dbReference type="AlphaFoldDB" id="A0A0H2M7A9"/>